<comment type="caution">
    <text evidence="3">The sequence shown here is derived from an EMBL/GenBank/DDBJ whole genome shotgun (WGS) entry which is preliminary data.</text>
</comment>
<feature type="region of interest" description="Disordered" evidence="1">
    <location>
        <begin position="272"/>
        <end position="300"/>
    </location>
</feature>
<dbReference type="AlphaFoldDB" id="A0A158EGB8"/>
<accession>A0A158EGB8</accession>
<keyword evidence="4" id="KW-1185">Reference proteome</keyword>
<organism evidence="3 4">
    <name type="scientific">Caballeronia calidae</name>
    <dbReference type="NCBI Taxonomy" id="1777139"/>
    <lineage>
        <taxon>Bacteria</taxon>
        <taxon>Pseudomonadati</taxon>
        <taxon>Pseudomonadota</taxon>
        <taxon>Betaproteobacteria</taxon>
        <taxon>Burkholderiales</taxon>
        <taxon>Burkholderiaceae</taxon>
        <taxon>Caballeronia</taxon>
    </lineage>
</organism>
<dbReference type="EMBL" id="FCOX02000090">
    <property type="protein sequence ID" value="SAL05750.1"/>
    <property type="molecule type" value="Genomic_DNA"/>
</dbReference>
<dbReference type="InterPro" id="IPR021104">
    <property type="entry name" value="KfrA_DNA-bd_N"/>
</dbReference>
<evidence type="ECO:0000313" key="3">
    <source>
        <dbReference type="EMBL" id="SAL05750.1"/>
    </source>
</evidence>
<proteinExistence type="predicted"/>
<dbReference type="Proteomes" id="UP000071859">
    <property type="component" value="Unassembled WGS sequence"/>
</dbReference>
<protein>
    <recommendedName>
        <fullName evidence="2">KfrA N-terminal DNA-binding domain-containing protein</fullName>
    </recommendedName>
</protein>
<feature type="compositionally biased region" description="Low complexity" evidence="1">
    <location>
        <begin position="239"/>
        <end position="255"/>
    </location>
</feature>
<reference evidence="3" key="1">
    <citation type="submission" date="2016-01" db="EMBL/GenBank/DDBJ databases">
        <authorList>
            <person name="Peeters C."/>
        </authorList>
    </citation>
    <scope>NUCLEOTIDE SEQUENCE</scope>
    <source>
        <strain evidence="3">LMG 29321</strain>
    </source>
</reference>
<evidence type="ECO:0000256" key="1">
    <source>
        <dbReference type="SAM" id="MobiDB-lite"/>
    </source>
</evidence>
<evidence type="ECO:0000313" key="4">
    <source>
        <dbReference type="Proteomes" id="UP000071859"/>
    </source>
</evidence>
<gene>
    <name evidence="3" type="ORF">AWB78_07678</name>
</gene>
<dbReference type="RefSeq" id="WP_062611797.1">
    <property type="nucleotide sequence ID" value="NZ_FCOX02000090.1"/>
</dbReference>
<evidence type="ECO:0000259" key="2">
    <source>
        <dbReference type="Pfam" id="PF11740"/>
    </source>
</evidence>
<feature type="domain" description="KfrA N-terminal DNA-binding" evidence="2">
    <location>
        <begin position="14"/>
        <end position="129"/>
    </location>
</feature>
<feature type="compositionally biased region" description="Basic and acidic residues" evidence="1">
    <location>
        <begin position="272"/>
        <end position="283"/>
    </location>
</feature>
<name>A0A158EGB8_9BURK</name>
<feature type="compositionally biased region" description="Polar residues" evidence="1">
    <location>
        <begin position="288"/>
        <end position="300"/>
    </location>
</feature>
<sequence>MNETTRPGRQGVSFEQVAAAATALLAENQRPTLRIVRERIGSGSMATIQRHLAAFDAQRPKPQGTEIELAPALRREIEAEIQRHIAAATGELREQLADAVGARDALAEEAETQAALRAGVEQQRDQLQTSVTEQAARLAELRTVEARERSAAEQARIALAEANLRLHGLPALEAELERLRLALDTRTEERSAATAEAARLTAERDGLVKQMDAAEKRLAAQARLAEQTQDELKSERARTAAAETRAAAAEARSAATTERVADLWAQLKGLAAREAETAHRADAAEQPLQESSQRSARNPK</sequence>
<dbReference type="OrthoDB" id="583532at2"/>
<dbReference type="Pfam" id="PF11740">
    <property type="entry name" value="KfrA_N"/>
    <property type="match status" value="1"/>
</dbReference>
<feature type="region of interest" description="Disordered" evidence="1">
    <location>
        <begin position="226"/>
        <end position="255"/>
    </location>
</feature>